<evidence type="ECO:0000256" key="2">
    <source>
        <dbReference type="SAM" id="MobiDB-lite"/>
    </source>
</evidence>
<dbReference type="AlphaFoldDB" id="A0A250X8H3"/>
<dbReference type="Gene3D" id="4.10.280.10">
    <property type="entry name" value="Helix-loop-helix DNA-binding domain"/>
    <property type="match status" value="1"/>
</dbReference>
<protein>
    <recommendedName>
        <fullName evidence="3">BHLH domain-containing protein</fullName>
    </recommendedName>
</protein>
<accession>A0A250X8H3</accession>
<keyword evidence="1" id="KW-0175">Coiled coil</keyword>
<proteinExistence type="predicted"/>
<reference evidence="4 5" key="1">
    <citation type="submission" date="2017-08" db="EMBL/GenBank/DDBJ databases">
        <title>Acidophilic green algal genome provides insights into adaptation to an acidic environment.</title>
        <authorList>
            <person name="Hirooka S."/>
            <person name="Hirose Y."/>
            <person name="Kanesaki Y."/>
            <person name="Higuchi S."/>
            <person name="Fujiwara T."/>
            <person name="Onuma R."/>
            <person name="Era A."/>
            <person name="Ohbayashi R."/>
            <person name="Uzuka A."/>
            <person name="Nozaki H."/>
            <person name="Yoshikawa H."/>
            <person name="Miyagishima S.Y."/>
        </authorList>
    </citation>
    <scope>NUCLEOTIDE SEQUENCE [LARGE SCALE GENOMIC DNA]</scope>
    <source>
        <strain evidence="4 5">NIES-2499</strain>
    </source>
</reference>
<dbReference type="GO" id="GO:0006351">
    <property type="term" value="P:DNA-templated transcription"/>
    <property type="evidence" value="ECO:0007669"/>
    <property type="project" value="InterPro"/>
</dbReference>
<dbReference type="Proteomes" id="UP000232323">
    <property type="component" value="Unassembled WGS sequence"/>
</dbReference>
<gene>
    <name evidence="4" type="ORF">CEUSTIGMA_g6816.t1</name>
</gene>
<dbReference type="OrthoDB" id="690068at2759"/>
<dbReference type="PROSITE" id="PS50888">
    <property type="entry name" value="BHLH"/>
    <property type="match status" value="1"/>
</dbReference>
<feature type="region of interest" description="Disordered" evidence="2">
    <location>
        <begin position="336"/>
        <end position="413"/>
    </location>
</feature>
<evidence type="ECO:0000256" key="1">
    <source>
        <dbReference type="SAM" id="Coils"/>
    </source>
</evidence>
<dbReference type="STRING" id="1157962.A0A250X8H3"/>
<evidence type="ECO:0000313" key="5">
    <source>
        <dbReference type="Proteomes" id="UP000232323"/>
    </source>
</evidence>
<dbReference type="GO" id="GO:0046983">
    <property type="term" value="F:protein dimerization activity"/>
    <property type="evidence" value="ECO:0007669"/>
    <property type="project" value="InterPro"/>
</dbReference>
<feature type="coiled-coil region" evidence="1">
    <location>
        <begin position="181"/>
        <end position="231"/>
    </location>
</feature>
<dbReference type="SUPFAM" id="SSF47459">
    <property type="entry name" value="HLH, helix-loop-helix DNA-binding domain"/>
    <property type="match status" value="1"/>
</dbReference>
<dbReference type="InterPro" id="IPR036638">
    <property type="entry name" value="HLH_DNA-bd_sf"/>
</dbReference>
<evidence type="ECO:0000259" key="3">
    <source>
        <dbReference type="PROSITE" id="PS50888"/>
    </source>
</evidence>
<feature type="compositionally biased region" description="Polar residues" evidence="2">
    <location>
        <begin position="382"/>
        <end position="394"/>
    </location>
</feature>
<feature type="compositionally biased region" description="Polar residues" evidence="2">
    <location>
        <begin position="336"/>
        <end position="347"/>
    </location>
</feature>
<feature type="region of interest" description="Disordered" evidence="2">
    <location>
        <begin position="29"/>
        <end position="61"/>
    </location>
</feature>
<dbReference type="GO" id="GO:0003700">
    <property type="term" value="F:DNA-binding transcription factor activity"/>
    <property type="evidence" value="ECO:0007669"/>
    <property type="project" value="InterPro"/>
</dbReference>
<name>A0A250X8H3_9CHLO</name>
<dbReference type="Pfam" id="PF00010">
    <property type="entry name" value="HLH"/>
    <property type="match status" value="1"/>
</dbReference>
<dbReference type="EMBL" id="BEGY01000042">
    <property type="protein sequence ID" value="GAX79374.1"/>
    <property type="molecule type" value="Genomic_DNA"/>
</dbReference>
<dbReference type="InterPro" id="IPR044295">
    <property type="entry name" value="BIM1/2/3"/>
</dbReference>
<keyword evidence="5" id="KW-1185">Reference proteome</keyword>
<dbReference type="PANTHER" id="PTHR46412:SF3">
    <property type="entry name" value="TRANSCRIPTION FACTOR BIM1"/>
    <property type="match status" value="1"/>
</dbReference>
<evidence type="ECO:0000313" key="4">
    <source>
        <dbReference type="EMBL" id="GAX79374.1"/>
    </source>
</evidence>
<dbReference type="InterPro" id="IPR011598">
    <property type="entry name" value="bHLH_dom"/>
</dbReference>
<sequence length="413" mass="44821">MLDVYQTRPTIAINDDFSQRFLLDVARGAQADNDPSRSGDGASRSTTAYASRHQAAEQRRRTRINERLDLLRKMVPHTERSNTASFLEEVLKYIDSLKSRVVELELALQAAHANAARPGTSSVVSLTSDVLQSNRGGGATVLKQPDSPMRSLQLFQDHLVNLPQQNSVNPQNIMNLGYTLQQLQQQQLQQLQQRQQQMQLQQQHEAALAALREEQQQQAAAIMAIQQLRQQQELAASRQSNQLATLANRLGLKTLDLEGNKLTRPNQQMMVSTLKSEGNSLLGHSSNIMHGLEALIMGQQHRLAVSSGNAGPSSSNMSLQLTPLLPLQIPSSALVETSRSATANQSGNNLLLSPPQNPNPGTAGSGNAASAETHAEEAGSLPRQQPQESSSGATASAEPADASPTRKRRALIL</sequence>
<feature type="domain" description="BHLH" evidence="3">
    <location>
        <begin position="48"/>
        <end position="97"/>
    </location>
</feature>
<dbReference type="PANTHER" id="PTHR46412">
    <property type="entry name" value="BES1-INTERACTING MYC-LIKE PROTEIN"/>
    <property type="match status" value="1"/>
</dbReference>
<organism evidence="4 5">
    <name type="scientific">Chlamydomonas eustigma</name>
    <dbReference type="NCBI Taxonomy" id="1157962"/>
    <lineage>
        <taxon>Eukaryota</taxon>
        <taxon>Viridiplantae</taxon>
        <taxon>Chlorophyta</taxon>
        <taxon>core chlorophytes</taxon>
        <taxon>Chlorophyceae</taxon>
        <taxon>CS clade</taxon>
        <taxon>Chlamydomonadales</taxon>
        <taxon>Chlamydomonadaceae</taxon>
        <taxon>Chlamydomonas</taxon>
    </lineage>
</organism>
<dbReference type="SMART" id="SM00353">
    <property type="entry name" value="HLH"/>
    <property type="match status" value="1"/>
</dbReference>
<comment type="caution">
    <text evidence="4">The sequence shown here is derived from an EMBL/GenBank/DDBJ whole genome shotgun (WGS) entry which is preliminary data.</text>
</comment>